<dbReference type="HAMAP" id="MF_04019">
    <property type="entry name" value="HSV_TRX2"/>
    <property type="match status" value="1"/>
</dbReference>
<dbReference type="Proteomes" id="UP000290797">
    <property type="component" value="Segment"/>
</dbReference>
<evidence type="ECO:0000313" key="4">
    <source>
        <dbReference type="EMBL" id="ATA58255.1"/>
    </source>
</evidence>
<evidence type="ECO:0000313" key="5">
    <source>
        <dbReference type="Proteomes" id="UP000290797"/>
    </source>
</evidence>
<evidence type="ECO:0000256" key="1">
    <source>
        <dbReference type="ARBA" id="ARBA00022561"/>
    </source>
</evidence>
<dbReference type="InterPro" id="IPR002690">
    <property type="entry name" value="Herpes_capsid_2"/>
</dbReference>
<keyword evidence="3" id="KW-0946">Virion</keyword>
<protein>
    <submittedName>
        <fullName evidence="4">VP23 like capsid</fullName>
    </submittedName>
</protein>
<evidence type="ECO:0000256" key="3">
    <source>
        <dbReference type="ARBA" id="ARBA00022844"/>
    </source>
</evidence>
<reference evidence="4" key="1">
    <citation type="journal article" date="2018" name="Virology">
        <title>Isolation, characterization and prevalence of a novel Gammaherpesvirus in Eptesicus fuscus, the North American big brown bat.</title>
        <authorList>
            <person name="Subudhi S."/>
            <person name="Rapin N."/>
            <person name="Dorville N."/>
            <person name="Hill J.E."/>
            <person name="Town J."/>
            <person name="Willis C.K."/>
            <person name="Bollinger T.K."/>
            <person name="Misra V."/>
        </authorList>
    </citation>
    <scope>NUCLEOTIDE SEQUENCE</scope>
</reference>
<dbReference type="GO" id="GO:0005198">
    <property type="term" value="F:structural molecule activity"/>
    <property type="evidence" value="ECO:0007669"/>
    <property type="project" value="InterPro"/>
</dbReference>
<dbReference type="OrthoDB" id="7560at10239"/>
<dbReference type="EMBL" id="MF385016">
    <property type="protein sequence ID" value="ATA58255.1"/>
    <property type="molecule type" value="Genomic_DNA"/>
</dbReference>
<organism evidence="4">
    <name type="scientific">vespertilionid gammaherpesvirus 3</name>
    <dbReference type="NCBI Taxonomy" id="2846598"/>
    <lineage>
        <taxon>Viruses</taxon>
        <taxon>Duplodnaviria</taxon>
        <taxon>Heunggongvirae</taxon>
        <taxon>Peploviricota</taxon>
        <taxon>Herviviricetes</taxon>
        <taxon>Herpesvirales</taxon>
        <taxon>Orthoherpesviridae</taxon>
        <taxon>Gammaherpesvirinae</taxon>
        <taxon>Patagivirus</taxon>
        <taxon>Patagivirus vespertilionidgamma3</taxon>
    </lineage>
</organism>
<keyword evidence="1" id="KW-0167">Capsid protein</keyword>
<sequence length="305" mass="34653">MNVDREIKITLTSRLYADELAQLQERVGSVVPLKDPHRLQSIQALGLECVYSRETAPDYVHMFSYLSQCTLAILDGVTQDTITLTKLDPTTAYQIKNVYKPFFQWDQHSRLVLLPPIFGRETATVPIESNGIDVVFPILVPFDIAQMVLQRLLLHNVYERVNAALPNDVNMAEVRVYTTSLTHLGRNYRLDFERQNPAGALNLLDNLAMYISILCTLLPRACLRLVTSLLRYNEHELLDVFRGVVPDEINRIDLGQLNVNEDMTRMGTLMTYLQTVGSIFNLGPCFRISVFCPETQLATCWLSTA</sequence>
<dbReference type="Pfam" id="PF01802">
    <property type="entry name" value="Herpes_V23"/>
    <property type="match status" value="1"/>
</dbReference>
<name>A0A2D1AF97_9GAMA</name>
<proteinExistence type="inferred from homology"/>
<evidence type="ECO:0000256" key="2">
    <source>
        <dbReference type="ARBA" id="ARBA00022562"/>
    </source>
</evidence>
<accession>A0A2D1AF97</accession>
<keyword evidence="5" id="KW-1185">Reference proteome</keyword>
<dbReference type="GO" id="GO:0019028">
    <property type="term" value="C:viral capsid"/>
    <property type="evidence" value="ECO:0007669"/>
    <property type="project" value="UniProtKB-KW"/>
</dbReference>
<keyword evidence="2" id="KW-1048">Host nucleus</keyword>